<proteinExistence type="predicted"/>
<name>A0AAE9ZC82_9PROT</name>
<gene>
    <name evidence="1" type="ORF">PUV54_03200</name>
</gene>
<organism evidence="1 2">
    <name type="scientific">Hyphococcus flavus</name>
    <dbReference type="NCBI Taxonomy" id="1866326"/>
    <lineage>
        <taxon>Bacteria</taxon>
        <taxon>Pseudomonadati</taxon>
        <taxon>Pseudomonadota</taxon>
        <taxon>Alphaproteobacteria</taxon>
        <taxon>Parvularculales</taxon>
        <taxon>Parvularculaceae</taxon>
        <taxon>Hyphococcus</taxon>
    </lineage>
</organism>
<dbReference type="RefSeq" id="WP_274494100.1">
    <property type="nucleotide sequence ID" value="NZ_CP118166.1"/>
</dbReference>
<reference evidence="1" key="1">
    <citation type="submission" date="2023-02" db="EMBL/GenBank/DDBJ databases">
        <title>Genome sequence of Hyphococcus flavus.</title>
        <authorList>
            <person name="Rong J.-C."/>
            <person name="Zhao Q."/>
            <person name="Yi M."/>
            <person name="Wu J.-Y."/>
        </authorList>
    </citation>
    <scope>NUCLEOTIDE SEQUENCE</scope>
    <source>
        <strain evidence="1">MCCC 1K03223</strain>
    </source>
</reference>
<accession>A0AAE9ZC82</accession>
<dbReference type="KEGG" id="hfl:PUV54_03200"/>
<dbReference type="AlphaFoldDB" id="A0AAE9ZC82"/>
<sequence>MFDSTPFKSVRPAGQNEIIHALVSGRGSAKQNRAARGRLLDLIALWNDDVSLLRSEVELETDWGPFELADITPAYFDAYGARRVFCRFVFHGEPKDRFHFEQILFERLNRITSWKFAPRAETTDTD</sequence>
<dbReference type="EMBL" id="CP118166">
    <property type="protein sequence ID" value="WDI32198.1"/>
    <property type="molecule type" value="Genomic_DNA"/>
</dbReference>
<evidence type="ECO:0000313" key="1">
    <source>
        <dbReference type="EMBL" id="WDI32198.1"/>
    </source>
</evidence>
<dbReference type="Proteomes" id="UP001214043">
    <property type="component" value="Chromosome"/>
</dbReference>
<keyword evidence="2" id="KW-1185">Reference proteome</keyword>
<protein>
    <submittedName>
        <fullName evidence="1">Uncharacterized protein</fullName>
    </submittedName>
</protein>
<evidence type="ECO:0000313" key="2">
    <source>
        <dbReference type="Proteomes" id="UP001214043"/>
    </source>
</evidence>